<accession>A0A235BS45</accession>
<protein>
    <recommendedName>
        <fullName evidence="3">FlgD/Vpr Ig-like domain-containing protein</fullName>
    </recommendedName>
</protein>
<evidence type="ECO:0000256" key="1">
    <source>
        <dbReference type="ARBA" id="ARBA00005846"/>
    </source>
</evidence>
<comment type="similarity">
    <text evidence="1">Belongs to the UPF0164 family.</text>
</comment>
<feature type="domain" description="FlgD/Vpr Ig-like" evidence="3">
    <location>
        <begin position="336"/>
        <end position="392"/>
    </location>
</feature>
<evidence type="ECO:0000313" key="5">
    <source>
        <dbReference type="Proteomes" id="UP000215215"/>
    </source>
</evidence>
<dbReference type="Gene3D" id="2.60.40.4070">
    <property type="match status" value="1"/>
</dbReference>
<dbReference type="InterPro" id="IPR025965">
    <property type="entry name" value="FlgD/Vpr_Ig-like"/>
</dbReference>
<dbReference type="SUPFAM" id="SSF56935">
    <property type="entry name" value="Porins"/>
    <property type="match status" value="1"/>
</dbReference>
<dbReference type="Proteomes" id="UP000215215">
    <property type="component" value="Unassembled WGS sequence"/>
</dbReference>
<evidence type="ECO:0000259" key="3">
    <source>
        <dbReference type="Pfam" id="PF13860"/>
    </source>
</evidence>
<name>A0A235BS45_UNCW3</name>
<evidence type="ECO:0000256" key="2">
    <source>
        <dbReference type="SAM" id="MobiDB-lite"/>
    </source>
</evidence>
<proteinExistence type="inferred from homology"/>
<dbReference type="Pfam" id="PF03687">
    <property type="entry name" value="UPF0164"/>
    <property type="match status" value="1"/>
</dbReference>
<feature type="compositionally biased region" description="Basic and acidic residues" evidence="2">
    <location>
        <begin position="453"/>
        <end position="464"/>
    </location>
</feature>
<dbReference type="EMBL" id="NOZQ01000140">
    <property type="protein sequence ID" value="OYD15158.1"/>
    <property type="molecule type" value="Genomic_DNA"/>
</dbReference>
<evidence type="ECO:0000313" key="4">
    <source>
        <dbReference type="EMBL" id="OYD15158.1"/>
    </source>
</evidence>
<feature type="compositionally biased region" description="Basic and acidic residues" evidence="2">
    <location>
        <begin position="429"/>
        <end position="446"/>
    </location>
</feature>
<dbReference type="NCBIfam" id="NF033709">
    <property type="entry name" value="PorV_fam"/>
    <property type="match status" value="1"/>
</dbReference>
<organism evidence="4 5">
    <name type="scientific">candidate division WOR-3 bacterium JGI_Cruoil_03_44_89</name>
    <dbReference type="NCBI Taxonomy" id="1973748"/>
    <lineage>
        <taxon>Bacteria</taxon>
        <taxon>Bacteria division WOR-3</taxon>
    </lineage>
</organism>
<feature type="region of interest" description="Disordered" evidence="2">
    <location>
        <begin position="424"/>
        <end position="464"/>
    </location>
</feature>
<gene>
    <name evidence="4" type="ORF">CH333_06400</name>
</gene>
<dbReference type="AlphaFoldDB" id="A0A235BS45"/>
<reference evidence="4 5" key="1">
    <citation type="submission" date="2017-07" db="EMBL/GenBank/DDBJ databases">
        <title>Recovery of genomes from metagenomes via a dereplication, aggregation, and scoring strategy.</title>
        <authorList>
            <person name="Sieber C.M."/>
            <person name="Probst A.J."/>
            <person name="Sharrar A."/>
            <person name="Thomas B.C."/>
            <person name="Hess M."/>
            <person name="Tringe S.G."/>
            <person name="Banfield J.F."/>
        </authorList>
    </citation>
    <scope>NUCLEOTIDE SEQUENCE [LARGE SCALE GENOMIC DNA]</scope>
    <source>
        <strain evidence="4">JGI_Cruoil_03_44_89</strain>
    </source>
</reference>
<sequence length="464" mass="51551">MLRHSLKKYIALLLTALPIALSASVGGGLPGDIFVSWGPSGRSLAMAGAMTGLADEASAVYFNPAGLVQIEMHELTLMHSIMFAGSDLSMEAINYALPTSEIGSFGFLLLAMHSGKIDYYPAGVPQPSGTFTYTNIAPMLTYARNIWDWLSMGISYKILYEVMANESGLGQGFDLGLLLFPSGKFSFGISGQNLLGPSWTLDSRYQSAPMSARMGLSMHPYLNTFTICGDVLVSEYKDPLFRLGIEYRPFYSMAVRGGIDQYVLTYGIGIKKDMDRYTLNIDYSGAYHYESASLLSPAHNISISFEFGGYRVRAHTPRVMFSPKSESEDNLAWLVLEANVRGEVKKWEVLIKDKYGTTVRRMGAYGPPPYRIAWDGKDDNGIFVEDGDYNFQYRVFEEKTDRVYECENAFVTLKTIGPKGTIIMTPMGEKPDLIKEEIREEAKPPKQETPPVEGKEDTSSKEQE</sequence>
<dbReference type="Pfam" id="PF13860">
    <property type="entry name" value="FlgD_ig"/>
    <property type="match status" value="1"/>
</dbReference>
<comment type="caution">
    <text evidence="4">The sequence shown here is derived from an EMBL/GenBank/DDBJ whole genome shotgun (WGS) entry which is preliminary data.</text>
</comment>
<dbReference type="InterPro" id="IPR005362">
    <property type="entry name" value="UPF0164"/>
</dbReference>
<dbReference type="Gene3D" id="2.40.160.60">
    <property type="entry name" value="Outer membrane protein transport protein (OMPP1/FadL/TodX)"/>
    <property type="match status" value="1"/>
</dbReference>